<reference evidence="5" key="1">
    <citation type="submission" date="2016-11" db="EMBL/GenBank/DDBJ databases">
        <authorList>
            <person name="Varghese N."/>
            <person name="Submissions S."/>
        </authorList>
    </citation>
    <scope>NUCLEOTIDE SEQUENCE [LARGE SCALE GENOMIC DNA]</scope>
    <source>
        <strain evidence="5">CGMCC 1.10835</strain>
    </source>
</reference>
<feature type="domain" description="Leucine-binding protein" evidence="3">
    <location>
        <begin position="24"/>
        <end position="371"/>
    </location>
</feature>
<evidence type="ECO:0000256" key="2">
    <source>
        <dbReference type="ARBA" id="ARBA00022729"/>
    </source>
</evidence>
<evidence type="ECO:0000313" key="5">
    <source>
        <dbReference type="Proteomes" id="UP000184497"/>
    </source>
</evidence>
<protein>
    <submittedName>
        <fullName evidence="4">Amino acid/amide ABC transporter substrate-binding protein, HAAT family</fullName>
    </submittedName>
</protein>
<dbReference type="Gene3D" id="3.40.50.2300">
    <property type="match status" value="2"/>
</dbReference>
<dbReference type="Pfam" id="PF13458">
    <property type="entry name" value="Peripla_BP_6"/>
    <property type="match status" value="1"/>
</dbReference>
<evidence type="ECO:0000256" key="1">
    <source>
        <dbReference type="ARBA" id="ARBA00010062"/>
    </source>
</evidence>
<dbReference type="STRING" id="564117.SAMN05216369_0783"/>
<dbReference type="InterPro" id="IPR051010">
    <property type="entry name" value="BCAA_transport"/>
</dbReference>
<dbReference type="SUPFAM" id="SSF53822">
    <property type="entry name" value="Periplasmic binding protein-like I"/>
    <property type="match status" value="1"/>
</dbReference>
<dbReference type="AlphaFoldDB" id="A0A1M6QAC0"/>
<organism evidence="4 5">
    <name type="scientific">Marinobacter antarcticus</name>
    <dbReference type="NCBI Taxonomy" id="564117"/>
    <lineage>
        <taxon>Bacteria</taxon>
        <taxon>Pseudomonadati</taxon>
        <taxon>Pseudomonadota</taxon>
        <taxon>Gammaproteobacteria</taxon>
        <taxon>Pseudomonadales</taxon>
        <taxon>Marinobacteraceae</taxon>
        <taxon>Marinobacter</taxon>
    </lineage>
</organism>
<comment type="similarity">
    <text evidence="1">Belongs to the leucine-binding protein family.</text>
</comment>
<dbReference type="InterPro" id="IPR028082">
    <property type="entry name" value="Peripla_BP_I"/>
</dbReference>
<gene>
    <name evidence="4" type="ORF">SAMN05216369_0783</name>
</gene>
<dbReference type="PANTHER" id="PTHR30483">
    <property type="entry name" value="LEUCINE-SPECIFIC-BINDING PROTEIN"/>
    <property type="match status" value="1"/>
</dbReference>
<keyword evidence="2" id="KW-0732">Signal</keyword>
<dbReference type="OrthoDB" id="9147078at2"/>
<dbReference type="RefSeq" id="WP_072795657.1">
    <property type="nucleotide sequence ID" value="NZ_FRAQ01000001.1"/>
</dbReference>
<proteinExistence type="inferred from homology"/>
<keyword evidence="5" id="KW-1185">Reference proteome</keyword>
<dbReference type="EMBL" id="FRAQ01000001">
    <property type="protein sequence ID" value="SHK17033.1"/>
    <property type="molecule type" value="Genomic_DNA"/>
</dbReference>
<accession>A0A1M6QAC0</accession>
<dbReference type="InterPro" id="IPR028081">
    <property type="entry name" value="Leu-bd"/>
</dbReference>
<evidence type="ECO:0000313" key="4">
    <source>
        <dbReference type="EMBL" id="SHK17033.1"/>
    </source>
</evidence>
<dbReference type="Proteomes" id="UP000184497">
    <property type="component" value="Unassembled WGS sequence"/>
</dbReference>
<name>A0A1M6QAC0_9GAMM</name>
<sequence>MKRRVSLLAGFILLLCSFSLLADTIKLGFNYPQSGRYKDLGLQQRLAAFLAVEEINQAGGILGKDVELLIRNTAGSPERGAANTDELIRKEKVDMLFGGASSAVAIASGKVAKDLDRLYFGTTTSANATTGSEGHDHMFREYPNAWMTAKALGSYLTKTFDDSKYFYVTADYTWGLSSEASIRNFTNTTDKQVHPHALTPFPRAFIKDFKKALEAAEASDAEILVLVLYGDDLVRALKVAHDMGLKDKLKIVIPNISLGIALNVGASIMEGVISTTPWEWMIPYQLDFERGQQFVEAFTKKYEVRPTSTAATAYGIVYQYKDAVERAGTTNTQDLIKALEGHEYSLLKDTQQWRALDHQNLQTIYVVRSKSREQVVKDSLRSDFFEVVGSLDGGQAVQTPTEWRAERAAAGKPPSL</sequence>
<dbReference type="PANTHER" id="PTHR30483:SF6">
    <property type="entry name" value="PERIPLASMIC BINDING PROTEIN OF ABC TRANSPORTER FOR NATURAL AMINO ACIDS"/>
    <property type="match status" value="1"/>
</dbReference>
<evidence type="ECO:0000259" key="3">
    <source>
        <dbReference type="Pfam" id="PF13458"/>
    </source>
</evidence>